<protein>
    <submittedName>
        <fullName evidence="1">Uncharacterized protein</fullName>
    </submittedName>
</protein>
<accession>A0A0W0VV47</accession>
<sequence>MRAIFLKKLLNFVDEELVKYYLYCESKMILGQAMNHQYTAKVYSEDAEVAQKTGDDLEELYIWMLTYNNGHGCGTHGEVIDNQTQEVVRTFKKSPIE</sequence>
<keyword evidence="2" id="KW-1185">Reference proteome</keyword>
<proteinExistence type="predicted"/>
<comment type="caution">
    <text evidence="1">The sequence shown here is derived from an EMBL/GenBank/DDBJ whole genome shotgun (WGS) entry which is preliminary data.</text>
</comment>
<dbReference type="PATRIC" id="fig|45067.4.peg.575"/>
<dbReference type="Proteomes" id="UP000054869">
    <property type="component" value="Unassembled WGS sequence"/>
</dbReference>
<organism evidence="1 2">
    <name type="scientific">Legionella lansingensis</name>
    <dbReference type="NCBI Taxonomy" id="45067"/>
    <lineage>
        <taxon>Bacteria</taxon>
        <taxon>Pseudomonadati</taxon>
        <taxon>Pseudomonadota</taxon>
        <taxon>Gammaproteobacteria</taxon>
        <taxon>Legionellales</taxon>
        <taxon>Legionellaceae</taxon>
        <taxon>Legionella</taxon>
    </lineage>
</organism>
<dbReference type="AlphaFoldDB" id="A0A0W0VV47"/>
<dbReference type="eggNOG" id="ENOG5030R34">
    <property type="taxonomic scope" value="Bacteria"/>
</dbReference>
<dbReference type="RefSeq" id="WP_331712964.1">
    <property type="nucleotide sequence ID" value="NZ_CAAAJD010000001.1"/>
</dbReference>
<gene>
    <name evidence="1" type="ORF">Llan_0550</name>
</gene>
<dbReference type="EMBL" id="LNYI01000011">
    <property type="protein sequence ID" value="KTD23769.1"/>
    <property type="molecule type" value="Genomic_DNA"/>
</dbReference>
<evidence type="ECO:0000313" key="1">
    <source>
        <dbReference type="EMBL" id="KTD23769.1"/>
    </source>
</evidence>
<evidence type="ECO:0000313" key="2">
    <source>
        <dbReference type="Proteomes" id="UP000054869"/>
    </source>
</evidence>
<reference evidence="1 2" key="1">
    <citation type="submission" date="2015-11" db="EMBL/GenBank/DDBJ databases">
        <title>Genomic analysis of 38 Legionella species identifies large and diverse effector repertoires.</title>
        <authorList>
            <person name="Burstein D."/>
            <person name="Amaro F."/>
            <person name="Zusman T."/>
            <person name="Lifshitz Z."/>
            <person name="Cohen O."/>
            <person name="Gilbert J.A."/>
            <person name="Pupko T."/>
            <person name="Shuman H.A."/>
            <person name="Segal G."/>
        </authorList>
    </citation>
    <scope>NUCLEOTIDE SEQUENCE [LARGE SCALE GENOMIC DNA]</scope>
    <source>
        <strain evidence="1 2">ATCC 49751</strain>
    </source>
</reference>
<name>A0A0W0VV47_9GAMM</name>